<comment type="caution">
    <text evidence="1">The sequence shown here is derived from an EMBL/GenBank/DDBJ whole genome shotgun (WGS) entry which is preliminary data.</text>
</comment>
<gene>
    <name evidence="1" type="ORF">MU1_57080</name>
</gene>
<protein>
    <submittedName>
        <fullName evidence="1">Uncharacterized protein</fullName>
    </submittedName>
</protein>
<name>A0ABQ6GPF7_9BACL</name>
<sequence length="60" mass="6785">MTSQAPIQSIRTSKSIHPGWFPRFQYKEFGSVFYVLGNYSVISAYLLPNPTNSNNSHGTF</sequence>
<dbReference type="EMBL" id="BSSQ01000030">
    <property type="protein sequence ID" value="GLX71358.1"/>
    <property type="molecule type" value="Genomic_DNA"/>
</dbReference>
<dbReference type="Proteomes" id="UP001157114">
    <property type="component" value="Unassembled WGS sequence"/>
</dbReference>
<accession>A0ABQ6GPF7</accession>
<keyword evidence="2" id="KW-1185">Reference proteome</keyword>
<evidence type="ECO:0000313" key="2">
    <source>
        <dbReference type="Proteomes" id="UP001157114"/>
    </source>
</evidence>
<proteinExistence type="predicted"/>
<evidence type="ECO:0000313" key="1">
    <source>
        <dbReference type="EMBL" id="GLX71358.1"/>
    </source>
</evidence>
<reference evidence="1 2" key="1">
    <citation type="submission" date="2023-03" db="EMBL/GenBank/DDBJ databases">
        <title>Draft genome sequence of the bacteria which degrade cell wall of Tricholomamatutake.</title>
        <authorList>
            <person name="Konishi Y."/>
            <person name="Fukuta Y."/>
            <person name="Shirasaka N."/>
        </authorList>
    </citation>
    <scope>NUCLEOTIDE SEQUENCE [LARGE SCALE GENOMIC DNA]</scope>
    <source>
        <strain evidence="2">mu1</strain>
    </source>
</reference>
<organism evidence="1 2">
    <name type="scientific">Paenibacillus glycanilyticus</name>
    <dbReference type="NCBI Taxonomy" id="126569"/>
    <lineage>
        <taxon>Bacteria</taxon>
        <taxon>Bacillati</taxon>
        <taxon>Bacillota</taxon>
        <taxon>Bacilli</taxon>
        <taxon>Bacillales</taxon>
        <taxon>Paenibacillaceae</taxon>
        <taxon>Paenibacillus</taxon>
    </lineage>
</organism>